<feature type="region of interest" description="Disordered" evidence="3">
    <location>
        <begin position="24"/>
        <end position="77"/>
    </location>
</feature>
<dbReference type="Gene3D" id="3.20.20.370">
    <property type="entry name" value="Glycoside hydrolase/deacetylase"/>
    <property type="match status" value="1"/>
</dbReference>
<gene>
    <name evidence="6" type="ORF">ACFSJS_07345</name>
</gene>
<feature type="compositionally biased region" description="Basic and acidic residues" evidence="3">
    <location>
        <begin position="31"/>
        <end position="45"/>
    </location>
</feature>
<dbReference type="EMBL" id="JBHUFU010000003">
    <property type="protein sequence ID" value="MFD1829475.1"/>
    <property type="molecule type" value="Genomic_DNA"/>
</dbReference>
<accession>A0ABW4PHD7</accession>
<feature type="compositionally biased region" description="Basic and acidic residues" evidence="3">
    <location>
        <begin position="327"/>
        <end position="366"/>
    </location>
</feature>
<dbReference type="InterPro" id="IPR011330">
    <property type="entry name" value="Glyco_hydro/deAcase_b/a-brl"/>
</dbReference>
<comment type="subcellular location">
    <subcellularLocation>
        <location evidence="1">Secreted</location>
    </subcellularLocation>
</comment>
<keyword evidence="2 4" id="KW-0732">Signal</keyword>
<dbReference type="RefSeq" id="WP_380898044.1">
    <property type="nucleotide sequence ID" value="NZ_JBHUFU010000003.1"/>
</dbReference>
<evidence type="ECO:0000259" key="5">
    <source>
        <dbReference type="Pfam" id="PF01522"/>
    </source>
</evidence>
<dbReference type="InterPro" id="IPR051398">
    <property type="entry name" value="Polysacch_Deacetylase"/>
</dbReference>
<dbReference type="PROSITE" id="PS51257">
    <property type="entry name" value="PROKAR_LIPOPROTEIN"/>
    <property type="match status" value="1"/>
</dbReference>
<name>A0ABW4PHD7_9ACTN</name>
<dbReference type="InterPro" id="IPR002509">
    <property type="entry name" value="NODB_dom"/>
</dbReference>
<sequence length="366" mass="39060">MRRRPRGDRAALVLAAILIAGCSAAGSPHTRPPDDGEPQDRKEAGLRAVPEAPGGRAGPERPAEEGRKPAGTDPAAVGANELGAVPVLMYHRVTEDAAGVDDRTPQDFRAELERLAREGYVPVTAREFTGGGIDIPAGTHPVVLTFDDSAPSQFRLDEHGRPDPDTAVGILLEVARRHPGFRPVATFFVNEDPFGDPGGRKTLRWLHDNGFEIGNHTLRHTLLSEAGEETVRWDIAAGQWAVHKVLPGVSVVSMALPYGAAPRPGRLAAAGEYAGVAYRHQGVYLAGAGPAPSPHSAGFDPGAVPRIRSQATAGPDASYGSTAWLDRLSDGRAERYTSDGDPERISFPRSREHLLDPAHRDAARPY</sequence>
<feature type="chain" id="PRO_5046361722" evidence="4">
    <location>
        <begin position="26"/>
        <end position="366"/>
    </location>
</feature>
<dbReference type="PANTHER" id="PTHR34216">
    <property type="match status" value="1"/>
</dbReference>
<protein>
    <submittedName>
        <fullName evidence="6">Polysaccharide deacetylase family protein</fullName>
    </submittedName>
</protein>
<evidence type="ECO:0000256" key="2">
    <source>
        <dbReference type="ARBA" id="ARBA00022729"/>
    </source>
</evidence>
<evidence type="ECO:0000313" key="6">
    <source>
        <dbReference type="EMBL" id="MFD1829475.1"/>
    </source>
</evidence>
<feature type="compositionally biased region" description="Basic and acidic residues" evidence="3">
    <location>
        <begin position="58"/>
        <end position="70"/>
    </location>
</feature>
<dbReference type="SUPFAM" id="SSF88713">
    <property type="entry name" value="Glycoside hydrolase/deacetylase"/>
    <property type="match status" value="1"/>
</dbReference>
<dbReference type="Proteomes" id="UP001597365">
    <property type="component" value="Unassembled WGS sequence"/>
</dbReference>
<evidence type="ECO:0000256" key="3">
    <source>
        <dbReference type="SAM" id="MobiDB-lite"/>
    </source>
</evidence>
<evidence type="ECO:0000313" key="7">
    <source>
        <dbReference type="Proteomes" id="UP001597365"/>
    </source>
</evidence>
<organism evidence="6 7">
    <name type="scientific">Streptomyces desertarenae</name>
    <dbReference type="NCBI Taxonomy" id="2666184"/>
    <lineage>
        <taxon>Bacteria</taxon>
        <taxon>Bacillati</taxon>
        <taxon>Actinomycetota</taxon>
        <taxon>Actinomycetes</taxon>
        <taxon>Kitasatosporales</taxon>
        <taxon>Streptomycetaceae</taxon>
        <taxon>Streptomyces</taxon>
    </lineage>
</organism>
<reference evidence="7" key="1">
    <citation type="journal article" date="2019" name="Int. J. Syst. Evol. Microbiol.">
        <title>The Global Catalogue of Microorganisms (GCM) 10K type strain sequencing project: providing services to taxonomists for standard genome sequencing and annotation.</title>
        <authorList>
            <consortium name="The Broad Institute Genomics Platform"/>
            <consortium name="The Broad Institute Genome Sequencing Center for Infectious Disease"/>
            <person name="Wu L."/>
            <person name="Ma J."/>
        </authorList>
    </citation>
    <scope>NUCLEOTIDE SEQUENCE [LARGE SCALE GENOMIC DNA]</scope>
    <source>
        <strain evidence="7">CGMCC 4.7455</strain>
    </source>
</reference>
<comment type="caution">
    <text evidence="6">The sequence shown here is derived from an EMBL/GenBank/DDBJ whole genome shotgun (WGS) entry which is preliminary data.</text>
</comment>
<feature type="region of interest" description="Disordered" evidence="3">
    <location>
        <begin position="291"/>
        <end position="366"/>
    </location>
</feature>
<dbReference type="PANTHER" id="PTHR34216:SF3">
    <property type="entry name" value="POLY-BETA-1,6-N-ACETYL-D-GLUCOSAMINE N-DEACETYLASE"/>
    <property type="match status" value="1"/>
</dbReference>
<keyword evidence="7" id="KW-1185">Reference proteome</keyword>
<dbReference type="Pfam" id="PF01522">
    <property type="entry name" value="Polysacc_deac_1"/>
    <property type="match status" value="1"/>
</dbReference>
<evidence type="ECO:0000256" key="1">
    <source>
        <dbReference type="ARBA" id="ARBA00004613"/>
    </source>
</evidence>
<proteinExistence type="predicted"/>
<feature type="domain" description="NodB homology" evidence="5">
    <location>
        <begin position="140"/>
        <end position="263"/>
    </location>
</feature>
<feature type="signal peptide" evidence="4">
    <location>
        <begin position="1"/>
        <end position="25"/>
    </location>
</feature>
<evidence type="ECO:0000256" key="4">
    <source>
        <dbReference type="SAM" id="SignalP"/>
    </source>
</evidence>